<organism evidence="1 2">
    <name type="scientific">Xanthomonas hyacinthi</name>
    <dbReference type="NCBI Taxonomy" id="56455"/>
    <lineage>
        <taxon>Bacteria</taxon>
        <taxon>Pseudomonadati</taxon>
        <taxon>Pseudomonadota</taxon>
        <taxon>Gammaproteobacteria</taxon>
        <taxon>Lysobacterales</taxon>
        <taxon>Lysobacteraceae</taxon>
        <taxon>Xanthomonas</taxon>
    </lineage>
</organism>
<evidence type="ECO:0000313" key="1">
    <source>
        <dbReference type="EMBL" id="PPU92247.1"/>
    </source>
</evidence>
<evidence type="ECO:0000313" key="2">
    <source>
        <dbReference type="Proteomes" id="UP000238261"/>
    </source>
</evidence>
<accession>A0A2S7EMY0</accession>
<protein>
    <submittedName>
        <fullName evidence="1">Uncharacterized protein</fullName>
    </submittedName>
</protein>
<name>A0A2S7EMY0_9XANT</name>
<sequence length="88" mass="9554">MIISASYLPPVGIGELIRVTICISITMKLANRASAGYFVSADFGDDYKPLAQLFDQGAGSFVPFRPAASCKRSMRPFRPTTADRHSPT</sequence>
<proteinExistence type="predicted"/>
<dbReference type="AlphaFoldDB" id="A0A2S7EMY0"/>
<keyword evidence="2" id="KW-1185">Reference proteome</keyword>
<gene>
    <name evidence="1" type="ORF">XhyaCFBP1156_21095</name>
</gene>
<comment type="caution">
    <text evidence="1">The sequence shown here is derived from an EMBL/GenBank/DDBJ whole genome shotgun (WGS) entry which is preliminary data.</text>
</comment>
<dbReference type="EMBL" id="MDEG01000060">
    <property type="protein sequence ID" value="PPU92247.1"/>
    <property type="molecule type" value="Genomic_DNA"/>
</dbReference>
<reference evidence="2" key="1">
    <citation type="submission" date="2016-08" db="EMBL/GenBank/DDBJ databases">
        <authorList>
            <person name="Merda D."/>
            <person name="Briand M."/>
            <person name="Taghouti G."/>
            <person name="Carrere S."/>
            <person name="Gouzy J."/>
            <person name="Portier P."/>
            <person name="Jacques M.-A."/>
            <person name="Fischer-Le Saux M."/>
        </authorList>
    </citation>
    <scope>NUCLEOTIDE SEQUENCE [LARGE SCALE GENOMIC DNA]</scope>
    <source>
        <strain evidence="2">CFBP1156</strain>
    </source>
</reference>
<dbReference type="Proteomes" id="UP000238261">
    <property type="component" value="Unassembled WGS sequence"/>
</dbReference>